<feature type="region of interest" description="Disordered" evidence="7">
    <location>
        <begin position="186"/>
        <end position="284"/>
    </location>
</feature>
<dbReference type="Proteomes" id="UP001307889">
    <property type="component" value="Chromosome 8"/>
</dbReference>
<feature type="domain" description="UBX" evidence="8">
    <location>
        <begin position="283"/>
        <end position="361"/>
    </location>
</feature>
<proteinExistence type="predicted"/>
<evidence type="ECO:0000313" key="10">
    <source>
        <dbReference type="Proteomes" id="UP001307889"/>
    </source>
</evidence>
<evidence type="ECO:0000256" key="2">
    <source>
        <dbReference type="ARBA" id="ARBA00023230"/>
    </source>
</evidence>
<dbReference type="SMART" id="SM00166">
    <property type="entry name" value="UBX"/>
    <property type="match status" value="1"/>
</dbReference>
<evidence type="ECO:0000256" key="3">
    <source>
        <dbReference type="ARBA" id="ARBA00038812"/>
    </source>
</evidence>
<evidence type="ECO:0000256" key="4">
    <source>
        <dbReference type="ARBA" id="ARBA00040925"/>
    </source>
</evidence>
<feature type="compositionally biased region" description="Low complexity" evidence="7">
    <location>
        <begin position="129"/>
        <end position="145"/>
    </location>
</feature>
<evidence type="ECO:0000256" key="7">
    <source>
        <dbReference type="SAM" id="MobiDB-lite"/>
    </source>
</evidence>
<feature type="region of interest" description="Disordered" evidence="7">
    <location>
        <begin position="412"/>
        <end position="474"/>
    </location>
</feature>
<dbReference type="EMBL" id="AP028916">
    <property type="protein sequence ID" value="BES97315.1"/>
    <property type="molecule type" value="Genomic_DNA"/>
</dbReference>
<dbReference type="CDD" id="cd16117">
    <property type="entry name" value="UBX_UBXN4"/>
    <property type="match status" value="1"/>
</dbReference>
<feature type="compositionally biased region" description="Basic and acidic residues" evidence="7">
    <location>
        <begin position="241"/>
        <end position="260"/>
    </location>
</feature>
<name>A0ABN7AYR9_9HEMI</name>
<evidence type="ECO:0000313" key="9">
    <source>
        <dbReference type="EMBL" id="BES97315.1"/>
    </source>
</evidence>
<comment type="subunit">
    <text evidence="3">Directly interacts with VCP. Interacts with UBQLN1. Forms a complex with VCP and UBQLN1.</text>
</comment>
<organism evidence="9 10">
    <name type="scientific">Nesidiocoris tenuis</name>
    <dbReference type="NCBI Taxonomy" id="355587"/>
    <lineage>
        <taxon>Eukaryota</taxon>
        <taxon>Metazoa</taxon>
        <taxon>Ecdysozoa</taxon>
        <taxon>Arthropoda</taxon>
        <taxon>Hexapoda</taxon>
        <taxon>Insecta</taxon>
        <taxon>Pterygota</taxon>
        <taxon>Neoptera</taxon>
        <taxon>Paraneoptera</taxon>
        <taxon>Hemiptera</taxon>
        <taxon>Heteroptera</taxon>
        <taxon>Panheteroptera</taxon>
        <taxon>Cimicomorpha</taxon>
        <taxon>Miridae</taxon>
        <taxon>Dicyphina</taxon>
        <taxon>Nesidiocoris</taxon>
    </lineage>
</organism>
<feature type="compositionally biased region" description="Low complexity" evidence="7">
    <location>
        <begin position="412"/>
        <end position="430"/>
    </location>
</feature>
<comment type="subcellular location">
    <subcellularLocation>
        <location evidence="1">Endoplasmic reticulum membrane</location>
        <topology evidence="1">Peripheral membrane protein</topology>
    </subcellularLocation>
</comment>
<dbReference type="PANTHER" id="PTHR46424:SF1">
    <property type="entry name" value="UBX DOMAIN-CONTAINING PROTEIN 4"/>
    <property type="match status" value="1"/>
</dbReference>
<accession>A0ABN7AYR9</accession>
<evidence type="ECO:0000256" key="5">
    <source>
        <dbReference type="ARBA" id="ARBA00041575"/>
    </source>
</evidence>
<feature type="compositionally biased region" description="Basic and acidic residues" evidence="7">
    <location>
        <begin position="186"/>
        <end position="233"/>
    </location>
</feature>
<gene>
    <name evidence="9" type="ORF">NTJ_10128</name>
</gene>
<dbReference type="InterPro" id="IPR029071">
    <property type="entry name" value="Ubiquitin-like_domsf"/>
</dbReference>
<dbReference type="Gene3D" id="3.40.30.10">
    <property type="entry name" value="Glutaredoxin"/>
    <property type="match status" value="1"/>
</dbReference>
<dbReference type="SUPFAM" id="SSF52833">
    <property type="entry name" value="Thioredoxin-like"/>
    <property type="match status" value="1"/>
</dbReference>
<dbReference type="SUPFAM" id="SSF54236">
    <property type="entry name" value="Ubiquitin-like"/>
    <property type="match status" value="1"/>
</dbReference>
<dbReference type="PANTHER" id="PTHR46424">
    <property type="entry name" value="UBX DOMAIN-CONTAINING PROTEIN 4"/>
    <property type="match status" value="1"/>
</dbReference>
<keyword evidence="2" id="KW-0834">Unfolded protein response</keyword>
<feature type="region of interest" description="Disordered" evidence="7">
    <location>
        <begin position="129"/>
        <end position="171"/>
    </location>
</feature>
<protein>
    <recommendedName>
        <fullName evidence="4">UBX domain-containing protein 4</fullName>
    </recommendedName>
    <alternativeName>
        <fullName evidence="5">UBX domain-containing protein 2</fullName>
    </alternativeName>
</protein>
<reference evidence="9 10" key="1">
    <citation type="submission" date="2023-09" db="EMBL/GenBank/DDBJ databases">
        <title>Nesidiocoris tenuis whole genome shotgun sequence.</title>
        <authorList>
            <person name="Shibata T."/>
            <person name="Shimoda M."/>
            <person name="Kobayashi T."/>
            <person name="Uehara T."/>
        </authorList>
    </citation>
    <scope>NUCLEOTIDE SEQUENCE [LARGE SCALE GENOMIC DNA]</scope>
    <source>
        <strain evidence="9 10">Japan</strain>
    </source>
</reference>
<sequence>MEWFEGSIIEAIQTSKAKQAFFVVYIEGTDDASKTTTEVLNRPSVAEHLKGKDFVSIKLKKDTPEHKQFAEIYKMVPVPSVFFIGNNGLASEVVVGNNESANVEARLLAAIQKCASELNVQNLHATVSSTSSSVSVAATPGPSSAKVETAKLPMESGESPQTAAAPAPLEDRVEKAKKLVLQKNEEKKKEELEKEKLTERERRKIGQEMHKAKLSRQEQEMKEALEERKKDTLDNAAARKKILDQIAQDRKDRQERERSRAAAGASPPVEQQAPSSGSSSPQVNGDIARLQFRLPGGETRVHTFPGDTTLNQIRQFIDNNIVLPFSEYQIATTFPRREFTWRDNEQDLRSLNLLPSSVLLILPLPGSSTVAQTSGWAKATVAFFWSLITPLLSMRDYVSSLIWGGRANAGTSGSAAGGSSASSAPTRGTGPSPSQPPFGRTTIRKRGNIHTLGSEDDPKKDDNNTWNGNSTQQM</sequence>
<comment type="function">
    <text evidence="6">Involved in endoplasmic reticulum-associated protein degradation (ERAD). Acts as a platform to recruit both UBQLN1 and VCP to the ER during ERAD.</text>
</comment>
<evidence type="ECO:0000256" key="1">
    <source>
        <dbReference type="ARBA" id="ARBA00004406"/>
    </source>
</evidence>
<dbReference type="InterPro" id="IPR036249">
    <property type="entry name" value="Thioredoxin-like_sf"/>
</dbReference>
<keyword evidence="10" id="KW-1185">Reference proteome</keyword>
<dbReference type="Gene3D" id="3.10.20.90">
    <property type="entry name" value="Phosphatidylinositol 3-kinase Catalytic Subunit, Chain A, domain 1"/>
    <property type="match status" value="1"/>
</dbReference>
<feature type="compositionally biased region" description="Polar residues" evidence="7">
    <location>
        <begin position="464"/>
        <end position="474"/>
    </location>
</feature>
<dbReference type="Pfam" id="PF23187">
    <property type="entry name" value="UBX7_N"/>
    <property type="match status" value="1"/>
</dbReference>
<dbReference type="Pfam" id="PF00789">
    <property type="entry name" value="UBX"/>
    <property type="match status" value="1"/>
</dbReference>
<evidence type="ECO:0000259" key="8">
    <source>
        <dbReference type="PROSITE" id="PS50033"/>
    </source>
</evidence>
<dbReference type="InterPro" id="IPR001012">
    <property type="entry name" value="UBX_dom"/>
</dbReference>
<dbReference type="PROSITE" id="PS50033">
    <property type="entry name" value="UBX"/>
    <property type="match status" value="1"/>
</dbReference>
<evidence type="ECO:0000256" key="6">
    <source>
        <dbReference type="ARBA" id="ARBA00046062"/>
    </source>
</evidence>